<dbReference type="InterPro" id="IPR008670">
    <property type="entry name" value="CoA_reduct_LuxC"/>
</dbReference>
<dbReference type="InterPro" id="IPR016161">
    <property type="entry name" value="Ald_DH/histidinol_DH"/>
</dbReference>
<gene>
    <name evidence="2" type="ORF">ABID46_002535</name>
</gene>
<evidence type="ECO:0000256" key="1">
    <source>
        <dbReference type="ARBA" id="ARBA00022857"/>
    </source>
</evidence>
<name>A0ABV2LWK3_9FLAO</name>
<reference evidence="2 3" key="1">
    <citation type="submission" date="2024-06" db="EMBL/GenBank/DDBJ databases">
        <title>Genomic Encyclopedia of Type Strains, Phase IV (KMG-IV): sequencing the most valuable type-strain genomes for metagenomic binning, comparative biology and taxonomic classification.</title>
        <authorList>
            <person name="Goeker M."/>
        </authorList>
    </citation>
    <scope>NUCLEOTIDE SEQUENCE [LARGE SCALE GENOMIC DNA]</scope>
    <source>
        <strain evidence="2 3">DSM 29388</strain>
    </source>
</reference>
<accession>A0ABV2LWK3</accession>
<dbReference type="SUPFAM" id="SSF53720">
    <property type="entry name" value="ALDH-like"/>
    <property type="match status" value="1"/>
</dbReference>
<proteinExistence type="predicted"/>
<organism evidence="2 3">
    <name type="scientific">Moheibacter stercoris</name>
    <dbReference type="NCBI Taxonomy" id="1628251"/>
    <lineage>
        <taxon>Bacteria</taxon>
        <taxon>Pseudomonadati</taxon>
        <taxon>Bacteroidota</taxon>
        <taxon>Flavobacteriia</taxon>
        <taxon>Flavobacteriales</taxon>
        <taxon>Weeksellaceae</taxon>
        <taxon>Moheibacter</taxon>
    </lineage>
</organism>
<keyword evidence="3" id="KW-1185">Reference proteome</keyword>
<dbReference type="Pfam" id="PF05893">
    <property type="entry name" value="LuxC"/>
    <property type="match status" value="1"/>
</dbReference>
<sequence>MSIQNRISAFYDLGQFFLNYLDFQSSKNDNQDQIDNSFEEFESVLKLAEIHNPWFTQENLVISLNQWGSALTKENLDKWVNFYQYASSPKNVGIIMAGNIPLVGFHDLLSVLLSGHNAWVKSSSKDDVLMNWIIQFLQKTEEEMKSSISKVEKLQNVDAVIATGSNNTARYFEFYFKDIPHIIRKNRTSVAVLTGNESEEDLKNLSKDIFSYFGLGCRNVTKLYIPQNYHIDSLFEAFYDWNPIINHPKYANNYDYNRAIYLMGNEAFLDNNFVILRESTDLHSPIGVVHYEYYADLNEVKVHLLEQEELIQCMVGNDMPIQFGQTQNPSLMDYADGIDTMKFLEGI</sequence>
<dbReference type="Proteomes" id="UP001549146">
    <property type="component" value="Unassembled WGS sequence"/>
</dbReference>
<evidence type="ECO:0000313" key="3">
    <source>
        <dbReference type="Proteomes" id="UP001549146"/>
    </source>
</evidence>
<dbReference type="EMBL" id="JBEPMO010000024">
    <property type="protein sequence ID" value="MET3732943.1"/>
    <property type="molecule type" value="Genomic_DNA"/>
</dbReference>
<protein>
    <recommendedName>
        <fullName evidence="4">Acyl-CoA reductase (LuxC)</fullName>
    </recommendedName>
</protein>
<evidence type="ECO:0008006" key="4">
    <source>
        <dbReference type="Google" id="ProtNLM"/>
    </source>
</evidence>
<dbReference type="RefSeq" id="WP_354510641.1">
    <property type="nucleotide sequence ID" value="NZ_JBEPMO010000024.1"/>
</dbReference>
<evidence type="ECO:0000313" key="2">
    <source>
        <dbReference type="EMBL" id="MET3732943.1"/>
    </source>
</evidence>
<keyword evidence="1" id="KW-0521">NADP</keyword>
<comment type="caution">
    <text evidence="2">The sequence shown here is derived from an EMBL/GenBank/DDBJ whole genome shotgun (WGS) entry which is preliminary data.</text>
</comment>